<feature type="compositionally biased region" description="Polar residues" evidence="6">
    <location>
        <begin position="124"/>
        <end position="136"/>
    </location>
</feature>
<dbReference type="STRING" id="667725.A0A0L0FDZ8"/>
<dbReference type="AlphaFoldDB" id="A0A0L0FDZ8"/>
<evidence type="ECO:0000256" key="6">
    <source>
        <dbReference type="SAM" id="MobiDB-lite"/>
    </source>
</evidence>
<proteinExistence type="predicted"/>
<dbReference type="GeneID" id="25912989"/>
<dbReference type="GO" id="GO:0003677">
    <property type="term" value="F:DNA binding"/>
    <property type="evidence" value="ECO:0007669"/>
    <property type="project" value="InterPro"/>
</dbReference>
<dbReference type="InterPro" id="IPR027417">
    <property type="entry name" value="P-loop_NTPase"/>
</dbReference>
<dbReference type="InterPro" id="IPR000212">
    <property type="entry name" value="DNA_helicase_UvrD/REP"/>
</dbReference>
<dbReference type="RefSeq" id="XP_014148882.1">
    <property type="nucleotide sequence ID" value="XM_014293407.1"/>
</dbReference>
<dbReference type="PANTHER" id="PTHR11070:SF30">
    <property type="entry name" value="F-BOX DNA HELICASE 1"/>
    <property type="match status" value="1"/>
</dbReference>
<keyword evidence="1 5" id="KW-0547">Nucleotide-binding</keyword>
<evidence type="ECO:0000256" key="4">
    <source>
        <dbReference type="ARBA" id="ARBA00022840"/>
    </source>
</evidence>
<feature type="domain" description="UvrD-like helicase ATP-binding" evidence="7">
    <location>
        <begin position="303"/>
        <end position="619"/>
    </location>
</feature>
<organism evidence="8 9">
    <name type="scientific">Sphaeroforma arctica JP610</name>
    <dbReference type="NCBI Taxonomy" id="667725"/>
    <lineage>
        <taxon>Eukaryota</taxon>
        <taxon>Ichthyosporea</taxon>
        <taxon>Ichthyophonida</taxon>
        <taxon>Sphaeroforma</taxon>
    </lineage>
</organism>
<dbReference type="eggNOG" id="KOG2108">
    <property type="taxonomic scope" value="Eukaryota"/>
</dbReference>
<keyword evidence="9" id="KW-1185">Reference proteome</keyword>
<feature type="compositionally biased region" description="Polar residues" evidence="6">
    <location>
        <begin position="159"/>
        <end position="180"/>
    </location>
</feature>
<name>A0A0L0FDZ8_9EUKA</name>
<dbReference type="GO" id="GO:0005524">
    <property type="term" value="F:ATP binding"/>
    <property type="evidence" value="ECO:0007669"/>
    <property type="project" value="UniProtKB-UniRule"/>
</dbReference>
<evidence type="ECO:0000256" key="2">
    <source>
        <dbReference type="ARBA" id="ARBA00022801"/>
    </source>
</evidence>
<gene>
    <name evidence="8" type="ORF">SARC_12485</name>
</gene>
<evidence type="ECO:0000256" key="5">
    <source>
        <dbReference type="PROSITE-ProRule" id="PRU00560"/>
    </source>
</evidence>
<dbReference type="PROSITE" id="PS51198">
    <property type="entry name" value="UVRD_HELICASE_ATP_BIND"/>
    <property type="match status" value="1"/>
</dbReference>
<dbReference type="Gene3D" id="3.40.50.300">
    <property type="entry name" value="P-loop containing nucleotide triphosphate hydrolases"/>
    <property type="match status" value="2"/>
</dbReference>
<dbReference type="GO" id="GO:0000725">
    <property type="term" value="P:recombinational repair"/>
    <property type="evidence" value="ECO:0007669"/>
    <property type="project" value="TreeGrafter"/>
</dbReference>
<reference evidence="8 9" key="1">
    <citation type="submission" date="2011-02" db="EMBL/GenBank/DDBJ databases">
        <title>The Genome Sequence of Sphaeroforma arctica JP610.</title>
        <authorList>
            <consortium name="The Broad Institute Genome Sequencing Platform"/>
            <person name="Russ C."/>
            <person name="Cuomo C."/>
            <person name="Young S.K."/>
            <person name="Zeng Q."/>
            <person name="Gargeya S."/>
            <person name="Alvarado L."/>
            <person name="Berlin A."/>
            <person name="Chapman S.B."/>
            <person name="Chen Z."/>
            <person name="Freedman E."/>
            <person name="Gellesch M."/>
            <person name="Goldberg J."/>
            <person name="Griggs A."/>
            <person name="Gujja S."/>
            <person name="Heilman E."/>
            <person name="Heiman D."/>
            <person name="Howarth C."/>
            <person name="Mehta T."/>
            <person name="Neiman D."/>
            <person name="Pearson M."/>
            <person name="Roberts A."/>
            <person name="Saif S."/>
            <person name="Shea T."/>
            <person name="Shenoy N."/>
            <person name="Sisk P."/>
            <person name="Stolte C."/>
            <person name="Sykes S."/>
            <person name="White J."/>
            <person name="Yandava C."/>
            <person name="Burger G."/>
            <person name="Gray M.W."/>
            <person name="Holland P.W.H."/>
            <person name="King N."/>
            <person name="Lang F.B.F."/>
            <person name="Roger A.J."/>
            <person name="Ruiz-Trillo I."/>
            <person name="Haas B."/>
            <person name="Nusbaum C."/>
            <person name="Birren B."/>
        </authorList>
    </citation>
    <scope>NUCLEOTIDE SEQUENCE [LARGE SCALE GENOMIC DNA]</scope>
    <source>
        <strain evidence="8 9">JP610</strain>
    </source>
</reference>
<feature type="compositionally biased region" description="Low complexity" evidence="6">
    <location>
        <begin position="181"/>
        <end position="196"/>
    </location>
</feature>
<sequence>MPYNLLIDRTDEATHKRRHAIDTHTHLSPMRHPNKRTKTCLTTGSEMKMGTNTAVETHSPGRIRDPSHSLNSGRGVSSPLKTTTYTQGRGVLSRAPAPQDADDTTARKGQALTSSPFAPALTGSPLSARTRTGTSKPSDRSLGCSTTPGGRQSDGRPRNSLSAHGNNKGNLTQHSPNPVLTTQNNTTTTTTPTPTTKPRSDSGVAVNGGAAGQAGVDYRARASDNKRKGTAVAHPRCTTKAKATPADVNRQTRQVNTLIGAPRDAVSSTAQRRVHVSGCLWLSRVCSVGVTSAPELTPEQRAVVGRLKRPGQAVPGGEILIVNSCAGSGKTTTLVEVVVHALVIGHTGVRVCSFSKAAKIEFEGRLLARNAPHHISLTTHSIAMRALGLQQNGTATSIITDDGRLNKKIESICSSRISSFIANIVKKKAAAKNTVVTFIRKTLQQFFQSVDTEVQPYKEALDYHKTNKLGLPVNPGRFYEQAAEDVWTYCDCTKFGFRNQMKSGRISNNNNSNNNNSNNNKASAWNFHTHDSYMKCAQLQLLPIDCSLLLVDESQDLTACQIDWLAGQAQTHNIQIFFVGDAAQAVMGFRGGNPRALMSIKDQYRNVHQLHLTRSFRFGPQIAFAANRLLFIKQHSHQCVLFEPYRVVGGSQNKHPHDGISRTSLVAQRKFPCAVVTRTNLQMVEAYFDIVQGLSEGETLRWAVSEGTESTLKRAVRECLMFVDVFTEHKDSLPLGIFRGYVGLTWDRVRETVEDNENNCDYSMYVNFVTAHKYNAERRLREFVHMMDRCGRATGDWDVKLMTIHQAKGRECAYVEIFGNLMALAKYEVDVLEDKSGSVDPGDKSRRFNTANEARHGLGLDRCQARFACTVEQNDEIDLYYTAITRAQKEVFVPDSFWGVMEDMEELSEFVYGCKQAQDVTRKLVLPGDNRKVWTMVEAMALYRDIYLPMLQDMRDTCCAITE</sequence>
<feature type="compositionally biased region" description="Basic and acidic residues" evidence="6">
    <location>
        <begin position="218"/>
        <end position="227"/>
    </location>
</feature>
<dbReference type="Proteomes" id="UP000054560">
    <property type="component" value="Unassembled WGS sequence"/>
</dbReference>
<evidence type="ECO:0000313" key="9">
    <source>
        <dbReference type="Proteomes" id="UP000054560"/>
    </source>
</evidence>
<dbReference type="EMBL" id="KQ243936">
    <property type="protein sequence ID" value="KNC74980.1"/>
    <property type="molecule type" value="Genomic_DNA"/>
</dbReference>
<keyword evidence="2 5" id="KW-0378">Hydrolase</keyword>
<evidence type="ECO:0000256" key="1">
    <source>
        <dbReference type="ARBA" id="ARBA00022741"/>
    </source>
</evidence>
<evidence type="ECO:0000259" key="7">
    <source>
        <dbReference type="PROSITE" id="PS51198"/>
    </source>
</evidence>
<feature type="compositionally biased region" description="Polar residues" evidence="6">
    <location>
        <begin position="68"/>
        <end position="87"/>
    </location>
</feature>
<dbReference type="OrthoDB" id="407198at2759"/>
<dbReference type="GO" id="GO:0005829">
    <property type="term" value="C:cytosol"/>
    <property type="evidence" value="ECO:0007669"/>
    <property type="project" value="TreeGrafter"/>
</dbReference>
<evidence type="ECO:0000256" key="3">
    <source>
        <dbReference type="ARBA" id="ARBA00022806"/>
    </source>
</evidence>
<dbReference type="PANTHER" id="PTHR11070">
    <property type="entry name" value="UVRD / RECB / PCRA DNA HELICASE FAMILY MEMBER"/>
    <property type="match status" value="1"/>
</dbReference>
<protein>
    <recommendedName>
        <fullName evidence="7">UvrD-like helicase ATP-binding domain-containing protein</fullName>
    </recommendedName>
</protein>
<dbReference type="GO" id="GO:0043138">
    <property type="term" value="F:3'-5' DNA helicase activity"/>
    <property type="evidence" value="ECO:0007669"/>
    <property type="project" value="TreeGrafter"/>
</dbReference>
<feature type="region of interest" description="Disordered" evidence="6">
    <location>
        <begin position="48"/>
        <end position="247"/>
    </location>
</feature>
<accession>A0A0L0FDZ8</accession>
<keyword evidence="3 5" id="KW-0347">Helicase</keyword>
<evidence type="ECO:0000313" key="8">
    <source>
        <dbReference type="EMBL" id="KNC74980.1"/>
    </source>
</evidence>
<feature type="compositionally biased region" description="Low complexity" evidence="6">
    <location>
        <begin position="203"/>
        <end position="216"/>
    </location>
</feature>
<feature type="binding site" evidence="5">
    <location>
        <begin position="324"/>
        <end position="331"/>
    </location>
    <ligand>
        <name>ATP</name>
        <dbReference type="ChEBI" id="CHEBI:30616"/>
    </ligand>
</feature>
<dbReference type="GO" id="GO:0016787">
    <property type="term" value="F:hydrolase activity"/>
    <property type="evidence" value="ECO:0007669"/>
    <property type="project" value="UniProtKB-UniRule"/>
</dbReference>
<keyword evidence="4 5" id="KW-0067">ATP-binding</keyword>
<dbReference type="SUPFAM" id="SSF52540">
    <property type="entry name" value="P-loop containing nucleoside triphosphate hydrolases"/>
    <property type="match status" value="1"/>
</dbReference>
<dbReference type="Pfam" id="PF00580">
    <property type="entry name" value="UvrD-helicase"/>
    <property type="match status" value="1"/>
</dbReference>
<dbReference type="InterPro" id="IPR014016">
    <property type="entry name" value="UvrD-like_ATP-bd"/>
</dbReference>